<reference evidence="8 9" key="1">
    <citation type="submission" date="2019-07" db="EMBL/GenBank/DDBJ databases">
        <title>complete genome sequencing of Ornithinimicrobium sp. H23M54.</title>
        <authorList>
            <person name="Bae J.-W."/>
            <person name="Lee S.-Y."/>
        </authorList>
    </citation>
    <scope>NUCLEOTIDE SEQUENCE [LARGE SCALE GENOMIC DNA]</scope>
    <source>
        <strain evidence="8 9">H23M54</strain>
    </source>
</reference>
<evidence type="ECO:0000259" key="6">
    <source>
        <dbReference type="Pfam" id="PF04542"/>
    </source>
</evidence>
<evidence type="ECO:0000259" key="7">
    <source>
        <dbReference type="Pfam" id="PF08281"/>
    </source>
</evidence>
<dbReference type="InterPro" id="IPR013249">
    <property type="entry name" value="RNA_pol_sigma70_r4_t2"/>
</dbReference>
<organism evidence="8 9">
    <name type="scientific">Ornithinimicrobium ciconiae</name>
    <dbReference type="NCBI Taxonomy" id="2594265"/>
    <lineage>
        <taxon>Bacteria</taxon>
        <taxon>Bacillati</taxon>
        <taxon>Actinomycetota</taxon>
        <taxon>Actinomycetes</taxon>
        <taxon>Micrococcales</taxon>
        <taxon>Ornithinimicrobiaceae</taxon>
        <taxon>Ornithinimicrobium</taxon>
    </lineage>
</organism>
<dbReference type="SUPFAM" id="SSF88946">
    <property type="entry name" value="Sigma2 domain of RNA polymerase sigma factors"/>
    <property type="match status" value="1"/>
</dbReference>
<comment type="similarity">
    <text evidence="1">Belongs to the sigma-70 factor family. ECF subfamily.</text>
</comment>
<keyword evidence="3" id="KW-0731">Sigma factor</keyword>
<evidence type="ECO:0000313" key="9">
    <source>
        <dbReference type="Proteomes" id="UP000315395"/>
    </source>
</evidence>
<dbReference type="RefSeq" id="WP_143781654.1">
    <property type="nucleotide sequence ID" value="NZ_CP041616.1"/>
</dbReference>
<dbReference type="InterPro" id="IPR036388">
    <property type="entry name" value="WH-like_DNA-bd_sf"/>
</dbReference>
<dbReference type="CDD" id="cd06171">
    <property type="entry name" value="Sigma70_r4"/>
    <property type="match status" value="1"/>
</dbReference>
<dbReference type="InterPro" id="IPR013325">
    <property type="entry name" value="RNA_pol_sigma_r2"/>
</dbReference>
<evidence type="ECO:0000256" key="5">
    <source>
        <dbReference type="ARBA" id="ARBA00023163"/>
    </source>
</evidence>
<evidence type="ECO:0000256" key="2">
    <source>
        <dbReference type="ARBA" id="ARBA00023015"/>
    </source>
</evidence>
<dbReference type="GO" id="GO:0003677">
    <property type="term" value="F:DNA binding"/>
    <property type="evidence" value="ECO:0007669"/>
    <property type="project" value="UniProtKB-KW"/>
</dbReference>
<accession>A0A516G637</accession>
<proteinExistence type="inferred from homology"/>
<dbReference type="AlphaFoldDB" id="A0A516G637"/>
<dbReference type="InterPro" id="IPR014284">
    <property type="entry name" value="RNA_pol_sigma-70_dom"/>
</dbReference>
<dbReference type="OrthoDB" id="3688906at2"/>
<dbReference type="PANTHER" id="PTHR43133:SF50">
    <property type="entry name" value="ECF RNA POLYMERASE SIGMA FACTOR SIGM"/>
    <property type="match status" value="1"/>
</dbReference>
<dbReference type="KEGG" id="orz:FNH13_00550"/>
<dbReference type="InterPro" id="IPR039425">
    <property type="entry name" value="RNA_pol_sigma-70-like"/>
</dbReference>
<dbReference type="Proteomes" id="UP000315395">
    <property type="component" value="Chromosome"/>
</dbReference>
<dbReference type="Gene3D" id="1.10.1740.10">
    <property type="match status" value="1"/>
</dbReference>
<dbReference type="Pfam" id="PF08281">
    <property type="entry name" value="Sigma70_r4_2"/>
    <property type="match status" value="1"/>
</dbReference>
<dbReference type="EMBL" id="CP041616">
    <property type="protein sequence ID" value="QDO86991.1"/>
    <property type="molecule type" value="Genomic_DNA"/>
</dbReference>
<dbReference type="Gene3D" id="1.10.10.10">
    <property type="entry name" value="Winged helix-like DNA-binding domain superfamily/Winged helix DNA-binding domain"/>
    <property type="match status" value="1"/>
</dbReference>
<name>A0A516G637_9MICO</name>
<dbReference type="InterPro" id="IPR007627">
    <property type="entry name" value="RNA_pol_sigma70_r2"/>
</dbReference>
<dbReference type="SUPFAM" id="SSF88659">
    <property type="entry name" value="Sigma3 and sigma4 domains of RNA polymerase sigma factors"/>
    <property type="match status" value="1"/>
</dbReference>
<keyword evidence="2" id="KW-0805">Transcription regulation</keyword>
<dbReference type="PANTHER" id="PTHR43133">
    <property type="entry name" value="RNA POLYMERASE ECF-TYPE SIGMA FACTO"/>
    <property type="match status" value="1"/>
</dbReference>
<gene>
    <name evidence="8" type="ORF">FNH13_00550</name>
</gene>
<evidence type="ECO:0000256" key="3">
    <source>
        <dbReference type="ARBA" id="ARBA00023082"/>
    </source>
</evidence>
<keyword evidence="4" id="KW-0238">DNA-binding</keyword>
<feature type="domain" description="RNA polymerase sigma-70 region 2" evidence="6">
    <location>
        <begin position="14"/>
        <end position="79"/>
    </location>
</feature>
<dbReference type="NCBIfam" id="TIGR02983">
    <property type="entry name" value="SigE-fam_strep"/>
    <property type="match status" value="1"/>
</dbReference>
<dbReference type="Pfam" id="PF04542">
    <property type="entry name" value="Sigma70_r2"/>
    <property type="match status" value="1"/>
</dbReference>
<dbReference type="NCBIfam" id="TIGR02937">
    <property type="entry name" value="sigma70-ECF"/>
    <property type="match status" value="1"/>
</dbReference>
<keyword evidence="5" id="KW-0804">Transcription</keyword>
<dbReference type="InterPro" id="IPR013324">
    <property type="entry name" value="RNA_pol_sigma_r3/r4-like"/>
</dbReference>
<evidence type="ECO:0000256" key="1">
    <source>
        <dbReference type="ARBA" id="ARBA00010641"/>
    </source>
</evidence>
<dbReference type="GO" id="GO:0016987">
    <property type="term" value="F:sigma factor activity"/>
    <property type="evidence" value="ECO:0007669"/>
    <property type="project" value="UniProtKB-KW"/>
</dbReference>
<sequence>MSSVQVDEDFLDFVRARQDPLLRAAVLMCGNHHLAQDLLQDALAKLASRWDQVRQGSPEAYTRRILYRDAISHWRKWRREQPYDVNSPEGDFVTRQGGPDRAAEWVEGAEVRAALGELAPRQRAVLVLRYYEDLPEEQIAEILGISRGTVKSQASSALANLRRLLPELEPVLTGEGGEHA</sequence>
<feature type="domain" description="RNA polymerase sigma factor 70 region 4 type 2" evidence="7">
    <location>
        <begin position="110"/>
        <end position="161"/>
    </location>
</feature>
<dbReference type="GO" id="GO:0006352">
    <property type="term" value="P:DNA-templated transcription initiation"/>
    <property type="evidence" value="ECO:0007669"/>
    <property type="project" value="InterPro"/>
</dbReference>
<evidence type="ECO:0000256" key="4">
    <source>
        <dbReference type="ARBA" id="ARBA00023125"/>
    </source>
</evidence>
<keyword evidence="9" id="KW-1185">Reference proteome</keyword>
<protein>
    <submittedName>
        <fullName evidence="8">SigE family RNA polymerase sigma factor</fullName>
    </submittedName>
</protein>
<evidence type="ECO:0000313" key="8">
    <source>
        <dbReference type="EMBL" id="QDO86991.1"/>
    </source>
</evidence>
<dbReference type="InterPro" id="IPR014325">
    <property type="entry name" value="RNA_pol_sigma-E_actinobac"/>
</dbReference>